<organism evidence="2">
    <name type="scientific">Anguilla anguilla</name>
    <name type="common">European freshwater eel</name>
    <name type="synonym">Muraena anguilla</name>
    <dbReference type="NCBI Taxonomy" id="7936"/>
    <lineage>
        <taxon>Eukaryota</taxon>
        <taxon>Metazoa</taxon>
        <taxon>Chordata</taxon>
        <taxon>Craniata</taxon>
        <taxon>Vertebrata</taxon>
        <taxon>Euteleostomi</taxon>
        <taxon>Actinopterygii</taxon>
        <taxon>Neopterygii</taxon>
        <taxon>Teleostei</taxon>
        <taxon>Anguilliformes</taxon>
        <taxon>Anguillidae</taxon>
        <taxon>Anguilla</taxon>
    </lineage>
</organism>
<accession>A0A0E9TAG0</accession>
<dbReference type="EMBL" id="GBXM01058175">
    <property type="protein sequence ID" value="JAH50402.1"/>
    <property type="molecule type" value="Transcribed_RNA"/>
</dbReference>
<reference evidence="2" key="1">
    <citation type="submission" date="2014-11" db="EMBL/GenBank/DDBJ databases">
        <authorList>
            <person name="Amaro Gonzalez C."/>
        </authorList>
    </citation>
    <scope>NUCLEOTIDE SEQUENCE</scope>
</reference>
<sequence length="22" mass="2417">MSLELSKTKATARSLPECSSYN</sequence>
<evidence type="ECO:0000313" key="2">
    <source>
        <dbReference type="EMBL" id="JAH50402.1"/>
    </source>
</evidence>
<proteinExistence type="predicted"/>
<evidence type="ECO:0000256" key="1">
    <source>
        <dbReference type="SAM" id="MobiDB-lite"/>
    </source>
</evidence>
<dbReference type="AlphaFoldDB" id="A0A0E9TAG0"/>
<feature type="region of interest" description="Disordered" evidence="1">
    <location>
        <begin position="1"/>
        <end position="22"/>
    </location>
</feature>
<reference evidence="2" key="2">
    <citation type="journal article" date="2015" name="Fish Shellfish Immunol.">
        <title>Early steps in the European eel (Anguilla anguilla)-Vibrio vulnificus interaction in the gills: Role of the RtxA13 toxin.</title>
        <authorList>
            <person name="Callol A."/>
            <person name="Pajuelo D."/>
            <person name="Ebbesson L."/>
            <person name="Teles M."/>
            <person name="MacKenzie S."/>
            <person name="Amaro C."/>
        </authorList>
    </citation>
    <scope>NUCLEOTIDE SEQUENCE</scope>
</reference>
<name>A0A0E9TAG0_ANGAN</name>
<protein>
    <submittedName>
        <fullName evidence="2">Uncharacterized protein</fullName>
    </submittedName>
</protein>